<evidence type="ECO:0000313" key="2">
    <source>
        <dbReference type="Proteomes" id="UP000777935"/>
    </source>
</evidence>
<dbReference type="RefSeq" id="WP_174134684.1">
    <property type="nucleotide sequence ID" value="NZ_JABUFE010000001.1"/>
</dbReference>
<evidence type="ECO:0008006" key="3">
    <source>
        <dbReference type="Google" id="ProtNLM"/>
    </source>
</evidence>
<evidence type="ECO:0000313" key="1">
    <source>
        <dbReference type="EMBL" id="NSX53568.1"/>
    </source>
</evidence>
<comment type="caution">
    <text evidence="1">The sequence shown here is derived from an EMBL/GenBank/DDBJ whole genome shotgun (WGS) entry which is preliminary data.</text>
</comment>
<proteinExistence type="predicted"/>
<name>A0ABX2IL31_9RHOB</name>
<accession>A0ABX2IL31</accession>
<sequence length="220" mass="25369">MLIDKQPLILNDKQPLARGSKRAIYTIDDMPNVMVKVLLRGADHLDAKGAKRIVRQLFPSTYYRFLFREYDCYLRAKLQQDKATGEMPISELRGLVQTDLGLGMLVERIGLKDQPTGPRLRDLAKQGSLQDYIPLLDDFAQRMFSWRIRANDINSSNIVFGHRNGHDQFVLIDGFGDSHLIPLRKWSDTINERSLNKRFAGTAERVNLVWHPDTRTFSQK</sequence>
<dbReference type="Proteomes" id="UP000777935">
    <property type="component" value="Unassembled WGS sequence"/>
</dbReference>
<protein>
    <recommendedName>
        <fullName evidence="3">PhoP regulatory network protein YrbL</fullName>
    </recommendedName>
</protein>
<gene>
    <name evidence="1" type="ORF">HRQ87_02025</name>
</gene>
<dbReference type="EMBL" id="JABUFE010000001">
    <property type="protein sequence ID" value="NSX53568.1"/>
    <property type="molecule type" value="Genomic_DNA"/>
</dbReference>
<organism evidence="1 2">
    <name type="scientific">Parasulfitobacter algicola</name>
    <dbReference type="NCBI Taxonomy" id="2614809"/>
    <lineage>
        <taxon>Bacteria</taxon>
        <taxon>Pseudomonadati</taxon>
        <taxon>Pseudomonadota</taxon>
        <taxon>Alphaproteobacteria</taxon>
        <taxon>Rhodobacterales</taxon>
        <taxon>Roseobacteraceae</taxon>
        <taxon>Parasulfitobacter</taxon>
    </lineage>
</organism>
<keyword evidence="2" id="KW-1185">Reference proteome</keyword>
<dbReference type="InterPro" id="IPR019647">
    <property type="entry name" value="PhoP_reg_network_YrbL"/>
</dbReference>
<dbReference type="Pfam" id="PF10707">
    <property type="entry name" value="YrbL-PhoP_reg"/>
    <property type="match status" value="1"/>
</dbReference>
<reference evidence="1 2" key="1">
    <citation type="submission" date="2020-06" db="EMBL/GenBank/DDBJ databases">
        <title>Sulfitobacter algicola sp. nov., isolated from green algae.</title>
        <authorList>
            <person name="Wang C."/>
        </authorList>
    </citation>
    <scope>NUCLEOTIDE SEQUENCE [LARGE SCALE GENOMIC DNA]</scope>
    <source>
        <strain evidence="1 2">1151</strain>
    </source>
</reference>